<dbReference type="AlphaFoldDB" id="A0A6M2DJV1"/>
<sequence>MYFRNERLQYFLNRWPGRRTFGIYRFLPIFFVAGAVLEFSMIKWQVGETNFYKVYKRNQARKIVATRLSQENA</sequence>
<reference evidence="2" key="1">
    <citation type="submission" date="2020-03" db="EMBL/GenBank/DDBJ databases">
        <title>Transcriptomic Profiling of the Digestive Tract of the Rat Flea, Xenopsylla cheopis, Following Blood Feeding and Infection with Yersinia pestis.</title>
        <authorList>
            <person name="Bland D.M."/>
            <person name="Martens C.A."/>
            <person name="Virtaneva K."/>
            <person name="Kanakabandi K."/>
            <person name="Long D."/>
            <person name="Rosenke R."/>
            <person name="Saturday G.A."/>
            <person name="Hoyt F.H."/>
            <person name="Bruno D.P."/>
            <person name="Ribeiro J.M.C."/>
            <person name="Hinnebusch J."/>
        </authorList>
    </citation>
    <scope>NUCLEOTIDE SEQUENCE</scope>
</reference>
<evidence type="ECO:0000313" key="2">
    <source>
        <dbReference type="EMBL" id="NOV46613.1"/>
    </source>
</evidence>
<evidence type="ECO:0000256" key="1">
    <source>
        <dbReference type="SAM" id="Phobius"/>
    </source>
</evidence>
<dbReference type="PANTHER" id="PTHR35250:SF1">
    <property type="entry name" value="UBIQUINOL-CYTOCHROME-C REDUCTASE COMPLEX ASSEMBLY FACTOR 5"/>
    <property type="match status" value="1"/>
</dbReference>
<keyword evidence="1" id="KW-0472">Membrane</keyword>
<accession>A0A6M2DJV1</accession>
<dbReference type="InterPro" id="IPR028183">
    <property type="entry name" value="UQCC5"/>
</dbReference>
<dbReference type="PANTHER" id="PTHR35250">
    <property type="entry name" value="SMALL INTEGRAL MEMBRANE PROTEIN 4"/>
    <property type="match status" value="1"/>
</dbReference>
<proteinExistence type="predicted"/>
<keyword evidence="1" id="KW-0812">Transmembrane</keyword>
<dbReference type="Pfam" id="PF15114">
    <property type="entry name" value="UPF0640"/>
    <property type="match status" value="1"/>
</dbReference>
<keyword evidence="1" id="KW-1133">Transmembrane helix</keyword>
<protein>
    <submittedName>
        <fullName evidence="2">Putative conserved protein with signal anchor</fullName>
    </submittedName>
</protein>
<name>A0A6M2DJV1_XENCH</name>
<dbReference type="EMBL" id="GIIL01002887">
    <property type="protein sequence ID" value="NOV46613.1"/>
    <property type="molecule type" value="Transcribed_RNA"/>
</dbReference>
<feature type="transmembrane region" description="Helical" evidence="1">
    <location>
        <begin position="21"/>
        <end position="42"/>
    </location>
</feature>
<organism evidence="2">
    <name type="scientific">Xenopsylla cheopis</name>
    <name type="common">Oriental rat flea</name>
    <name type="synonym">Pulex cheopis</name>
    <dbReference type="NCBI Taxonomy" id="163159"/>
    <lineage>
        <taxon>Eukaryota</taxon>
        <taxon>Metazoa</taxon>
        <taxon>Ecdysozoa</taxon>
        <taxon>Arthropoda</taxon>
        <taxon>Hexapoda</taxon>
        <taxon>Insecta</taxon>
        <taxon>Pterygota</taxon>
        <taxon>Neoptera</taxon>
        <taxon>Endopterygota</taxon>
        <taxon>Siphonaptera</taxon>
        <taxon>Pulicidae</taxon>
        <taxon>Xenopsyllinae</taxon>
        <taxon>Xenopsylla</taxon>
    </lineage>
</organism>